<protein>
    <submittedName>
        <fullName evidence="2">Uncharacterized protein</fullName>
    </submittedName>
</protein>
<dbReference type="STRING" id="1165861.A0A0L0VVC8"/>
<proteinExistence type="predicted"/>
<keyword evidence="3" id="KW-1185">Reference proteome</keyword>
<accession>A0A0L0VVC8</accession>
<name>A0A0L0VVC8_9BASI</name>
<evidence type="ECO:0000313" key="2">
    <source>
        <dbReference type="EMBL" id="KNF03254.1"/>
    </source>
</evidence>
<reference evidence="3" key="1">
    <citation type="submission" date="2014-03" db="EMBL/GenBank/DDBJ databases">
        <title>The Genome Sequence of Puccinia striiformis f. sp. tritici PST-78.</title>
        <authorList>
            <consortium name="The Broad Institute Genome Sequencing Platform"/>
            <person name="Cuomo C."/>
            <person name="Hulbert S."/>
            <person name="Chen X."/>
            <person name="Walker B."/>
            <person name="Young S.K."/>
            <person name="Zeng Q."/>
            <person name="Gargeya S."/>
            <person name="Fitzgerald M."/>
            <person name="Haas B."/>
            <person name="Abouelleil A."/>
            <person name="Alvarado L."/>
            <person name="Arachchi H.M."/>
            <person name="Berlin A.M."/>
            <person name="Chapman S.B."/>
            <person name="Goldberg J."/>
            <person name="Griggs A."/>
            <person name="Gujja S."/>
            <person name="Hansen M."/>
            <person name="Howarth C."/>
            <person name="Imamovic A."/>
            <person name="Larimer J."/>
            <person name="McCowan C."/>
            <person name="Montmayeur A."/>
            <person name="Murphy C."/>
            <person name="Neiman D."/>
            <person name="Pearson M."/>
            <person name="Priest M."/>
            <person name="Roberts A."/>
            <person name="Saif S."/>
            <person name="Shea T."/>
            <person name="Sisk P."/>
            <person name="Sykes S."/>
            <person name="Wortman J."/>
            <person name="Nusbaum C."/>
            <person name="Birren B."/>
        </authorList>
    </citation>
    <scope>NUCLEOTIDE SEQUENCE [LARGE SCALE GENOMIC DNA]</scope>
    <source>
        <strain evidence="3">race PST-78</strain>
    </source>
</reference>
<evidence type="ECO:0000313" key="3">
    <source>
        <dbReference type="Proteomes" id="UP000054564"/>
    </source>
</evidence>
<gene>
    <name evidence="2" type="ORF">PSTG_03518</name>
</gene>
<sequence>MSAYLHVWIISANPRLAGSHTNSFTLSGAQQAPGLSDSGSLQKFWDSGHQFKTSDKLIVYGRNDRNSRHITISISYTACQDTKASNLTKLISPSSSTGKQTPQKQANLIPSNASFAPILGPFTEVLSPVAIRSHRINILKSVVLATLFTAFWVVLCLLVHNTAKFGLPILSNDQPI</sequence>
<dbReference type="EMBL" id="AJIL01000018">
    <property type="protein sequence ID" value="KNF03254.1"/>
    <property type="molecule type" value="Genomic_DNA"/>
</dbReference>
<organism evidence="2 3">
    <name type="scientific">Puccinia striiformis f. sp. tritici PST-78</name>
    <dbReference type="NCBI Taxonomy" id="1165861"/>
    <lineage>
        <taxon>Eukaryota</taxon>
        <taxon>Fungi</taxon>
        <taxon>Dikarya</taxon>
        <taxon>Basidiomycota</taxon>
        <taxon>Pucciniomycotina</taxon>
        <taxon>Pucciniomycetes</taxon>
        <taxon>Pucciniales</taxon>
        <taxon>Pucciniaceae</taxon>
        <taxon>Puccinia</taxon>
    </lineage>
</organism>
<keyword evidence="1" id="KW-0812">Transmembrane</keyword>
<dbReference type="Proteomes" id="UP000054564">
    <property type="component" value="Unassembled WGS sequence"/>
</dbReference>
<feature type="transmembrane region" description="Helical" evidence="1">
    <location>
        <begin position="142"/>
        <end position="160"/>
    </location>
</feature>
<dbReference type="AlphaFoldDB" id="A0A0L0VVC8"/>
<keyword evidence="1" id="KW-0472">Membrane</keyword>
<keyword evidence="1" id="KW-1133">Transmembrane helix</keyword>
<dbReference type="OrthoDB" id="3232309at2759"/>
<comment type="caution">
    <text evidence="2">The sequence shown here is derived from an EMBL/GenBank/DDBJ whole genome shotgun (WGS) entry which is preliminary data.</text>
</comment>
<evidence type="ECO:0000256" key="1">
    <source>
        <dbReference type="SAM" id="Phobius"/>
    </source>
</evidence>